<proteinExistence type="predicted"/>
<comment type="caution">
    <text evidence="4">The sequence shown here is derived from an EMBL/GenBank/DDBJ whole genome shotgun (WGS) entry which is preliminary data.</text>
</comment>
<dbReference type="EMBL" id="SNYN01000021">
    <property type="protein sequence ID" value="TDQ47536.1"/>
    <property type="molecule type" value="Genomic_DNA"/>
</dbReference>
<dbReference type="Pfam" id="PF13508">
    <property type="entry name" value="Acetyltransf_7"/>
    <property type="match status" value="1"/>
</dbReference>
<dbReference type="RefSeq" id="WP_133742898.1">
    <property type="nucleotide sequence ID" value="NZ_SNYN01000021.1"/>
</dbReference>
<evidence type="ECO:0000256" key="2">
    <source>
        <dbReference type="ARBA" id="ARBA00023315"/>
    </source>
</evidence>
<evidence type="ECO:0000313" key="5">
    <source>
        <dbReference type="Proteomes" id="UP000295281"/>
    </source>
</evidence>
<dbReference type="PROSITE" id="PS51186">
    <property type="entry name" value="GNAT"/>
    <property type="match status" value="2"/>
</dbReference>
<dbReference type="InterPro" id="IPR050832">
    <property type="entry name" value="Bact_Acetyltransf"/>
</dbReference>
<keyword evidence="1 4" id="KW-0808">Transferase</keyword>
<keyword evidence="5" id="KW-1185">Reference proteome</keyword>
<dbReference type="OrthoDB" id="4119890at2"/>
<dbReference type="InterPro" id="IPR000182">
    <property type="entry name" value="GNAT_dom"/>
</dbReference>
<dbReference type="InterPro" id="IPR016181">
    <property type="entry name" value="Acyl_CoA_acyltransferase"/>
</dbReference>
<dbReference type="Proteomes" id="UP000295281">
    <property type="component" value="Unassembled WGS sequence"/>
</dbReference>
<dbReference type="Pfam" id="PF00583">
    <property type="entry name" value="Acetyltransf_1"/>
    <property type="match status" value="1"/>
</dbReference>
<organism evidence="4 5">
    <name type="scientific">Actinorugispora endophytica</name>
    <dbReference type="NCBI Taxonomy" id="1605990"/>
    <lineage>
        <taxon>Bacteria</taxon>
        <taxon>Bacillati</taxon>
        <taxon>Actinomycetota</taxon>
        <taxon>Actinomycetes</taxon>
        <taxon>Streptosporangiales</taxon>
        <taxon>Nocardiopsidaceae</taxon>
        <taxon>Actinorugispora</taxon>
    </lineage>
</organism>
<dbReference type="CDD" id="cd04301">
    <property type="entry name" value="NAT_SF"/>
    <property type="match status" value="1"/>
</dbReference>
<keyword evidence="2" id="KW-0012">Acyltransferase</keyword>
<dbReference type="Gene3D" id="3.40.630.30">
    <property type="match status" value="1"/>
</dbReference>
<sequence length="307" mass="33382">MSLVIRPFRPDDAPAVLAITQQAVPHMIDTVESLRARADRAPAASRAAVLVAELDGIVVGRACAELEWETSLAGQGAVNIVVDPGHRRRGVGGALLRAAEKHIADVGGTVMRTYTLGPESGRFAEHRGYERGTISLFQELDLASLPPVPPRPEGAELRPYRDFRSDPRPLHAVEGAAARDEPAEIPYDATPYPDWLTAMWEHPLLDLDLSTAAVLDGRPVCVVNLFSDGRTKLYSAMTGTLREYRGRGLVKYTKAAALHRARERGYRTALTSNADDNAPMRAVNTWLGYRQCAVEVVYAKPVPGVAS</sequence>
<gene>
    <name evidence="4" type="ORF">EV190_1214</name>
</gene>
<evidence type="ECO:0000256" key="1">
    <source>
        <dbReference type="ARBA" id="ARBA00022679"/>
    </source>
</evidence>
<evidence type="ECO:0000259" key="3">
    <source>
        <dbReference type="PROSITE" id="PS51186"/>
    </source>
</evidence>
<evidence type="ECO:0000313" key="4">
    <source>
        <dbReference type="EMBL" id="TDQ47536.1"/>
    </source>
</evidence>
<name>A0A4R6UMW4_9ACTN</name>
<feature type="domain" description="N-acetyltransferase" evidence="3">
    <location>
        <begin position="3"/>
        <end position="152"/>
    </location>
</feature>
<dbReference type="AlphaFoldDB" id="A0A4R6UMW4"/>
<dbReference type="PANTHER" id="PTHR43877">
    <property type="entry name" value="AMINOALKYLPHOSPHONATE N-ACETYLTRANSFERASE-RELATED-RELATED"/>
    <property type="match status" value="1"/>
</dbReference>
<protein>
    <submittedName>
        <fullName evidence="4">Putative N-acetyltransferase YhbS</fullName>
    </submittedName>
</protein>
<reference evidence="4 5" key="1">
    <citation type="submission" date="2019-03" db="EMBL/GenBank/DDBJ databases">
        <title>Genomic Encyclopedia of Type Strains, Phase IV (KMG-IV): sequencing the most valuable type-strain genomes for metagenomic binning, comparative biology and taxonomic classification.</title>
        <authorList>
            <person name="Goeker M."/>
        </authorList>
    </citation>
    <scope>NUCLEOTIDE SEQUENCE [LARGE SCALE GENOMIC DNA]</scope>
    <source>
        <strain evidence="4 5">DSM 46770</strain>
    </source>
</reference>
<feature type="domain" description="N-acetyltransferase" evidence="3">
    <location>
        <begin position="155"/>
        <end position="307"/>
    </location>
</feature>
<dbReference type="GO" id="GO:0016747">
    <property type="term" value="F:acyltransferase activity, transferring groups other than amino-acyl groups"/>
    <property type="evidence" value="ECO:0007669"/>
    <property type="project" value="InterPro"/>
</dbReference>
<dbReference type="SUPFAM" id="SSF55729">
    <property type="entry name" value="Acyl-CoA N-acyltransferases (Nat)"/>
    <property type="match status" value="2"/>
</dbReference>
<accession>A0A4R6UMW4</accession>